<dbReference type="Proteomes" id="UP001271007">
    <property type="component" value="Unassembled WGS sequence"/>
</dbReference>
<name>A0AAJ0LW85_9PEZI</name>
<evidence type="ECO:0000313" key="1">
    <source>
        <dbReference type="EMBL" id="KAK3057498.1"/>
    </source>
</evidence>
<accession>A0AAJ0LW85</accession>
<proteinExistence type="predicted"/>
<comment type="caution">
    <text evidence="1">The sequence shown here is derived from an EMBL/GenBank/DDBJ whole genome shotgun (WGS) entry which is preliminary data.</text>
</comment>
<gene>
    <name evidence="1" type="ORF">LTR09_001682</name>
</gene>
<reference evidence="1" key="1">
    <citation type="submission" date="2023-04" db="EMBL/GenBank/DDBJ databases">
        <title>Black Yeasts Isolated from many extreme environments.</title>
        <authorList>
            <person name="Coleine C."/>
            <person name="Stajich J.E."/>
            <person name="Selbmann L."/>
        </authorList>
    </citation>
    <scope>NUCLEOTIDE SEQUENCE</scope>
    <source>
        <strain evidence="1">CCFEE 5312</strain>
    </source>
</reference>
<sequence length="140" mass="15088">MCLGVTAVSAGVAQVAVVGGTAVTYLKNAWQNGQCPAPIQATVPIGGGGKRSLEIDGSDLVKRSTLTGYNFEVTKGYDYNDCDYTLTDEDWGNTFQAITEYMVQYNDECIQVIIRGDDGFEANTLTWINTDDGVNHKTCG</sequence>
<evidence type="ECO:0000313" key="2">
    <source>
        <dbReference type="Proteomes" id="UP001271007"/>
    </source>
</evidence>
<organism evidence="1 2">
    <name type="scientific">Extremus antarcticus</name>
    <dbReference type="NCBI Taxonomy" id="702011"/>
    <lineage>
        <taxon>Eukaryota</taxon>
        <taxon>Fungi</taxon>
        <taxon>Dikarya</taxon>
        <taxon>Ascomycota</taxon>
        <taxon>Pezizomycotina</taxon>
        <taxon>Dothideomycetes</taxon>
        <taxon>Dothideomycetidae</taxon>
        <taxon>Mycosphaerellales</taxon>
        <taxon>Extremaceae</taxon>
        <taxon>Extremus</taxon>
    </lineage>
</organism>
<dbReference type="EMBL" id="JAWDJX010000003">
    <property type="protein sequence ID" value="KAK3057498.1"/>
    <property type="molecule type" value="Genomic_DNA"/>
</dbReference>
<keyword evidence="2" id="KW-1185">Reference proteome</keyword>
<protein>
    <submittedName>
        <fullName evidence="1">Uncharacterized protein</fullName>
    </submittedName>
</protein>
<dbReference type="AlphaFoldDB" id="A0AAJ0LW85"/>